<accession>A0ABU6K6B3</accession>
<reference evidence="3 4" key="1">
    <citation type="submission" date="2024-01" db="EMBL/GenBank/DDBJ databases">
        <title>Uliginosibacterium soil sp. nov.</title>
        <authorList>
            <person name="Lv Y."/>
        </authorList>
    </citation>
    <scope>NUCLEOTIDE SEQUENCE [LARGE SCALE GENOMIC DNA]</scope>
    <source>
        <strain evidence="3 4">H3</strain>
    </source>
</reference>
<dbReference type="Pfam" id="PF07589">
    <property type="entry name" value="PEP-CTERM"/>
    <property type="match status" value="1"/>
</dbReference>
<evidence type="ECO:0000259" key="2">
    <source>
        <dbReference type="Pfam" id="PF07589"/>
    </source>
</evidence>
<evidence type="ECO:0000313" key="4">
    <source>
        <dbReference type="Proteomes" id="UP001331561"/>
    </source>
</evidence>
<feature type="domain" description="Ice-binding protein C-terminal" evidence="2">
    <location>
        <begin position="236"/>
        <end position="260"/>
    </location>
</feature>
<name>A0ABU6K6B3_9RHOO</name>
<organism evidence="3 4">
    <name type="scientific">Uliginosibacterium silvisoli</name>
    <dbReference type="NCBI Taxonomy" id="3114758"/>
    <lineage>
        <taxon>Bacteria</taxon>
        <taxon>Pseudomonadati</taxon>
        <taxon>Pseudomonadota</taxon>
        <taxon>Betaproteobacteria</taxon>
        <taxon>Rhodocyclales</taxon>
        <taxon>Zoogloeaceae</taxon>
        <taxon>Uliginosibacterium</taxon>
    </lineage>
</organism>
<keyword evidence="1" id="KW-0732">Signal</keyword>
<dbReference type="EMBL" id="JAYXHS010000002">
    <property type="protein sequence ID" value="MEC5386780.1"/>
    <property type="molecule type" value="Genomic_DNA"/>
</dbReference>
<dbReference type="RefSeq" id="WP_327599739.1">
    <property type="nucleotide sequence ID" value="NZ_JAYXHS010000002.1"/>
</dbReference>
<feature type="chain" id="PRO_5046001517" evidence="1">
    <location>
        <begin position="25"/>
        <end position="262"/>
    </location>
</feature>
<dbReference type="InterPro" id="IPR013424">
    <property type="entry name" value="Ice-binding_C"/>
</dbReference>
<evidence type="ECO:0000256" key="1">
    <source>
        <dbReference type="SAM" id="SignalP"/>
    </source>
</evidence>
<keyword evidence="4" id="KW-1185">Reference proteome</keyword>
<dbReference type="NCBIfam" id="TIGR02595">
    <property type="entry name" value="PEP_CTERM"/>
    <property type="match status" value="1"/>
</dbReference>
<evidence type="ECO:0000313" key="3">
    <source>
        <dbReference type="EMBL" id="MEC5386780.1"/>
    </source>
</evidence>
<protein>
    <submittedName>
        <fullName evidence="3">PEP-CTERM sorting domain-containing protein</fullName>
    </submittedName>
</protein>
<gene>
    <name evidence="3" type="ORF">VVD49_13680</name>
</gene>
<comment type="caution">
    <text evidence="3">The sequence shown here is derived from an EMBL/GenBank/DDBJ whole genome shotgun (WGS) entry which is preliminary data.</text>
</comment>
<dbReference type="Proteomes" id="UP001331561">
    <property type="component" value="Unassembled WGS sequence"/>
</dbReference>
<feature type="signal peptide" evidence="1">
    <location>
        <begin position="1"/>
        <end position="24"/>
    </location>
</feature>
<proteinExistence type="predicted"/>
<sequence length="262" mass="26996">MFKKYAKAVLPLALLAASMGNAEALTTGDLAFTAFNADEDGWAMVTFADIAANTTIYFTDNEWNGSAVGSGGVFNTGESYHQWVSGASTIAAGTVIRFSAVDQTTLSSSVGTLTRAAVSGSTNYGVANSNDVIYAYLGTSAAAPTTFLTAITNGDFAADGTLAGTGLTAGVNAQRLNLNSPSATPDFGQYTGARTGLTNFSDYKALVANVSNWTVDTTNGTYTSVVPDTTNFAVTAVPEPGNYAMLIAGFGMLGLIVRRRTA</sequence>